<name>A0A172UT77_9MYCO</name>
<keyword evidence="1" id="KW-1133">Transmembrane helix</keyword>
<sequence length="107" mass="11655">MPDAGYIAILVAVSAAITWALRAVPFAALAPMRHSAVVRYLSLHMPLGVMVMLALYTVRDVPEAAGRQQLWAIIAVLVTAGLQLWRRHALLSIFVGTGIYVALMSLW</sequence>
<keyword evidence="1" id="KW-0812">Transmembrane</keyword>
<dbReference type="OrthoDB" id="5324916at2"/>
<proteinExistence type="predicted"/>
<reference evidence="2 3" key="1">
    <citation type="submission" date="2016-05" db="EMBL/GenBank/DDBJ databases">
        <title>Complete genome sequence of a phthalic acid esters degrading Mycobacterium sp. YC-RL4.</title>
        <authorList>
            <person name="Ren L."/>
            <person name="Fan S."/>
            <person name="Ruth N."/>
            <person name="Jia Y."/>
            <person name="Wang J."/>
            <person name="Qiao C."/>
        </authorList>
    </citation>
    <scope>NUCLEOTIDE SEQUENCE [LARGE SCALE GENOMIC DNA]</scope>
    <source>
        <strain evidence="2 3">YC-RL4</strain>
    </source>
</reference>
<accession>A0A172UT77</accession>
<gene>
    <name evidence="2" type="ORF">A7U43_26210</name>
</gene>
<dbReference type="RefSeq" id="WP_068000896.1">
    <property type="nucleotide sequence ID" value="NZ_CP015596.1"/>
</dbReference>
<keyword evidence="3" id="KW-1185">Reference proteome</keyword>
<dbReference type="EMBL" id="CP015596">
    <property type="protein sequence ID" value="ANE82281.1"/>
    <property type="molecule type" value="Genomic_DNA"/>
</dbReference>
<dbReference type="Pfam" id="PF05437">
    <property type="entry name" value="AzlD"/>
    <property type="match status" value="1"/>
</dbReference>
<protein>
    <submittedName>
        <fullName evidence="2">Branched-chain amino acid ABC transporter</fullName>
    </submittedName>
</protein>
<dbReference type="STRING" id="1682113.A7U43_26210"/>
<feature type="transmembrane region" description="Helical" evidence="1">
    <location>
        <begin position="6"/>
        <end position="30"/>
    </location>
</feature>
<dbReference type="InterPro" id="IPR008407">
    <property type="entry name" value="Brnchd-chn_aa_trnsp_AzlD"/>
</dbReference>
<dbReference type="Proteomes" id="UP000077143">
    <property type="component" value="Chromosome"/>
</dbReference>
<dbReference type="PIRSF" id="PIRSF003203">
    <property type="entry name" value="AzlD"/>
    <property type="match status" value="1"/>
</dbReference>
<feature type="transmembrane region" description="Helical" evidence="1">
    <location>
        <begin position="64"/>
        <end position="82"/>
    </location>
</feature>
<feature type="transmembrane region" description="Helical" evidence="1">
    <location>
        <begin position="37"/>
        <end position="58"/>
    </location>
</feature>
<evidence type="ECO:0000313" key="2">
    <source>
        <dbReference type="EMBL" id="ANE82281.1"/>
    </source>
</evidence>
<evidence type="ECO:0000313" key="3">
    <source>
        <dbReference type="Proteomes" id="UP000077143"/>
    </source>
</evidence>
<feature type="transmembrane region" description="Helical" evidence="1">
    <location>
        <begin position="89"/>
        <end position="106"/>
    </location>
</feature>
<keyword evidence="1" id="KW-0472">Membrane</keyword>
<evidence type="ECO:0000256" key="1">
    <source>
        <dbReference type="SAM" id="Phobius"/>
    </source>
</evidence>
<dbReference type="AlphaFoldDB" id="A0A172UT77"/>
<organism evidence="2 3">
    <name type="scientific">Mycobacterium adipatum</name>
    <dbReference type="NCBI Taxonomy" id="1682113"/>
    <lineage>
        <taxon>Bacteria</taxon>
        <taxon>Bacillati</taxon>
        <taxon>Actinomycetota</taxon>
        <taxon>Actinomycetes</taxon>
        <taxon>Mycobacteriales</taxon>
        <taxon>Mycobacteriaceae</taxon>
        <taxon>Mycobacterium</taxon>
    </lineage>
</organism>
<dbReference type="KEGG" id="madi:A7U43_26210"/>